<feature type="non-terminal residue" evidence="1">
    <location>
        <position position="1"/>
    </location>
</feature>
<evidence type="ECO:0000313" key="1">
    <source>
        <dbReference type="EMBL" id="GJS70445.1"/>
    </source>
</evidence>
<keyword evidence="2" id="KW-1185">Reference proteome</keyword>
<dbReference type="Proteomes" id="UP001151760">
    <property type="component" value="Unassembled WGS sequence"/>
</dbReference>
<gene>
    <name evidence="1" type="ORF">Tco_0703286</name>
</gene>
<comment type="caution">
    <text evidence="1">The sequence shown here is derived from an EMBL/GenBank/DDBJ whole genome shotgun (WGS) entry which is preliminary data.</text>
</comment>
<accession>A0ABQ4XZE6</accession>
<reference evidence="1" key="2">
    <citation type="submission" date="2022-01" db="EMBL/GenBank/DDBJ databases">
        <authorList>
            <person name="Yamashiro T."/>
            <person name="Shiraishi A."/>
            <person name="Satake H."/>
            <person name="Nakayama K."/>
        </authorList>
    </citation>
    <scope>NUCLEOTIDE SEQUENCE</scope>
</reference>
<protein>
    <submittedName>
        <fullName evidence="1">Uncharacterized protein</fullName>
    </submittedName>
</protein>
<dbReference type="CDD" id="cd09272">
    <property type="entry name" value="RNase_HI_RT_Ty1"/>
    <property type="match status" value="1"/>
</dbReference>
<proteinExistence type="predicted"/>
<evidence type="ECO:0000313" key="2">
    <source>
        <dbReference type="Proteomes" id="UP001151760"/>
    </source>
</evidence>
<organism evidence="1 2">
    <name type="scientific">Tanacetum coccineum</name>
    <dbReference type="NCBI Taxonomy" id="301880"/>
    <lineage>
        <taxon>Eukaryota</taxon>
        <taxon>Viridiplantae</taxon>
        <taxon>Streptophyta</taxon>
        <taxon>Embryophyta</taxon>
        <taxon>Tracheophyta</taxon>
        <taxon>Spermatophyta</taxon>
        <taxon>Magnoliopsida</taxon>
        <taxon>eudicotyledons</taxon>
        <taxon>Gunneridae</taxon>
        <taxon>Pentapetalae</taxon>
        <taxon>asterids</taxon>
        <taxon>campanulids</taxon>
        <taxon>Asterales</taxon>
        <taxon>Asteraceae</taxon>
        <taxon>Asteroideae</taxon>
        <taxon>Anthemideae</taxon>
        <taxon>Anthemidinae</taxon>
        <taxon>Tanacetum</taxon>
    </lineage>
</organism>
<reference evidence="1" key="1">
    <citation type="journal article" date="2022" name="Int. J. Mol. Sci.">
        <title>Draft Genome of Tanacetum Coccineum: Genomic Comparison of Closely Related Tanacetum-Family Plants.</title>
        <authorList>
            <person name="Yamashiro T."/>
            <person name="Shiraishi A."/>
            <person name="Nakayama K."/>
            <person name="Satake H."/>
        </authorList>
    </citation>
    <scope>NUCLEOTIDE SEQUENCE</scope>
</reference>
<dbReference type="EMBL" id="BQNB010009936">
    <property type="protein sequence ID" value="GJS70445.1"/>
    <property type="molecule type" value="Genomic_DNA"/>
</dbReference>
<name>A0ABQ4XZE6_9ASTR</name>
<sequence>WVFLLGGGAISWASKTQTCITDSTMEAEFVALAAAGKEAECASTLAKRAYYPIYNGKSKHLGVRHSARIKGLPIWYDGGGMWLAKEEQTRWYYLSDVNYVKNVEGEWFCVNPTWNCRSHVSQVETFDE</sequence>